<keyword evidence="4" id="KW-1185">Reference proteome</keyword>
<dbReference type="GO" id="GO:0045547">
    <property type="term" value="F:ditrans,polycis-polyprenyl diphosphate synthase [(2E,6E)-farnesyl diphosphate specific] activity"/>
    <property type="evidence" value="ECO:0007669"/>
    <property type="project" value="TreeGrafter"/>
</dbReference>
<protein>
    <submittedName>
        <fullName evidence="5">Dehydrodolichyl diphosphate synthase 6 isoform X2</fullName>
    </submittedName>
</protein>
<dbReference type="Gene3D" id="3.40.1180.10">
    <property type="entry name" value="Decaprenyl diphosphate synthase-like"/>
    <property type="match status" value="2"/>
</dbReference>
<dbReference type="InterPro" id="IPR001441">
    <property type="entry name" value="UPP_synth-like"/>
</dbReference>
<proteinExistence type="inferred from homology"/>
<keyword evidence="2" id="KW-0808">Transferase</keyword>
<reference evidence="5" key="1">
    <citation type="submission" date="2025-08" db="UniProtKB">
        <authorList>
            <consortium name="RefSeq"/>
        </authorList>
    </citation>
    <scope>IDENTIFICATION</scope>
    <source>
        <strain evidence="5">OHB3-1</strain>
    </source>
</reference>
<keyword evidence="3" id="KW-1133">Transmembrane helix</keyword>
<dbReference type="InterPro" id="IPR036424">
    <property type="entry name" value="UPP_synth-like_sf"/>
</dbReference>
<dbReference type="GO" id="GO:0016094">
    <property type="term" value="P:polyprenol biosynthetic process"/>
    <property type="evidence" value="ECO:0007669"/>
    <property type="project" value="TreeGrafter"/>
</dbReference>
<accession>A0A6J1C437</accession>
<dbReference type="PROSITE" id="PS01066">
    <property type="entry name" value="UPP_SYNTHASE"/>
    <property type="match status" value="1"/>
</dbReference>
<comment type="similarity">
    <text evidence="1">Belongs to the UPP synthase family.</text>
</comment>
<dbReference type="RefSeq" id="XP_022136359.1">
    <property type="nucleotide sequence ID" value="XM_022280667.1"/>
</dbReference>
<organism evidence="4 5">
    <name type="scientific">Momordica charantia</name>
    <name type="common">Bitter gourd</name>
    <name type="synonym">Balsam pear</name>
    <dbReference type="NCBI Taxonomy" id="3673"/>
    <lineage>
        <taxon>Eukaryota</taxon>
        <taxon>Viridiplantae</taxon>
        <taxon>Streptophyta</taxon>
        <taxon>Embryophyta</taxon>
        <taxon>Tracheophyta</taxon>
        <taxon>Spermatophyta</taxon>
        <taxon>Magnoliopsida</taxon>
        <taxon>eudicotyledons</taxon>
        <taxon>Gunneridae</taxon>
        <taxon>Pentapetalae</taxon>
        <taxon>rosids</taxon>
        <taxon>fabids</taxon>
        <taxon>Cucurbitales</taxon>
        <taxon>Cucurbitaceae</taxon>
        <taxon>Momordiceae</taxon>
        <taxon>Momordica</taxon>
    </lineage>
</organism>
<dbReference type="Proteomes" id="UP000504603">
    <property type="component" value="Unplaced"/>
</dbReference>
<keyword evidence="3" id="KW-0812">Transmembrane</keyword>
<dbReference type="PANTHER" id="PTHR10291:SF18">
    <property type="entry name" value="DEHYDRODOLICHYL DIPHOSPHATE SYNTHASE CPT3"/>
    <property type="match status" value="1"/>
</dbReference>
<dbReference type="PANTHER" id="PTHR10291">
    <property type="entry name" value="DEHYDRODOLICHYL DIPHOSPHATE SYNTHASE FAMILY MEMBER"/>
    <property type="match status" value="1"/>
</dbReference>
<evidence type="ECO:0000256" key="2">
    <source>
        <dbReference type="ARBA" id="ARBA00022679"/>
    </source>
</evidence>
<evidence type="ECO:0000313" key="4">
    <source>
        <dbReference type="Proteomes" id="UP000504603"/>
    </source>
</evidence>
<gene>
    <name evidence="5" type="primary">LOC111008089</name>
</gene>
<evidence type="ECO:0000256" key="1">
    <source>
        <dbReference type="ARBA" id="ARBA00005432"/>
    </source>
</evidence>
<dbReference type="Pfam" id="PF01255">
    <property type="entry name" value="Prenyltransf"/>
    <property type="match status" value="1"/>
</dbReference>
<dbReference type="AlphaFoldDB" id="A0A6J1C437"/>
<dbReference type="GO" id="GO:0005783">
    <property type="term" value="C:endoplasmic reticulum"/>
    <property type="evidence" value="ECO:0007669"/>
    <property type="project" value="TreeGrafter"/>
</dbReference>
<feature type="transmembrane region" description="Helical" evidence="3">
    <location>
        <begin position="24"/>
        <end position="46"/>
    </location>
</feature>
<dbReference type="SUPFAM" id="SSF64005">
    <property type="entry name" value="Undecaprenyl diphosphate synthase"/>
    <property type="match status" value="1"/>
</dbReference>
<evidence type="ECO:0000256" key="3">
    <source>
        <dbReference type="SAM" id="Phobius"/>
    </source>
</evidence>
<keyword evidence="3" id="KW-0472">Membrane</keyword>
<dbReference type="InterPro" id="IPR018520">
    <property type="entry name" value="UPP_synth-like_CS"/>
</dbReference>
<evidence type="ECO:0000313" key="5">
    <source>
        <dbReference type="RefSeq" id="XP_022136359.1"/>
    </source>
</evidence>
<sequence>MGFGNVWTTFWVILNQILERVAIFLRRCIFTVISIGSIPNHIAFIMDGNRRYAKKKKLGKGAGHRIGYMALTSMLKYCYELGVSSTDEIVHAVEKSCEEKWDEMSSKSSNAAGCDLGKLLVAENGENLIKSTDVEKNLHTVVTSNPDMLIRTSGEARLSNFLLWQTSSSYLYSPSVLWPEINLWHLLWAILNFQRNHLYLVKKRKQLLFLKED</sequence>
<name>A0A6J1C437_MOMCH</name>
<dbReference type="GeneID" id="111008089"/>